<dbReference type="Pfam" id="PF13676">
    <property type="entry name" value="TIR_2"/>
    <property type="match status" value="1"/>
</dbReference>
<comment type="caution">
    <text evidence="3">The sequence shown here is derived from an EMBL/GenBank/DDBJ whole genome shotgun (WGS) entry which is preliminary data.</text>
</comment>
<dbReference type="Gene3D" id="3.40.50.10140">
    <property type="entry name" value="Toll/interleukin-1 receptor homology (TIR) domain"/>
    <property type="match status" value="1"/>
</dbReference>
<dbReference type="EMBL" id="JAEPCR010000049">
    <property type="protein sequence ID" value="MCG7978822.1"/>
    <property type="molecule type" value="Genomic_DNA"/>
</dbReference>
<keyword evidence="1" id="KW-1133">Transmembrane helix</keyword>
<dbReference type="SUPFAM" id="SSF52200">
    <property type="entry name" value="Toll/Interleukin receptor TIR domain"/>
    <property type="match status" value="1"/>
</dbReference>
<evidence type="ECO:0000313" key="4">
    <source>
        <dbReference type="Proteomes" id="UP000886674"/>
    </source>
</evidence>
<dbReference type="Proteomes" id="UP000886674">
    <property type="component" value="Unassembled WGS sequence"/>
</dbReference>
<name>A0A9E4TTI3_9GAMM</name>
<reference evidence="3" key="1">
    <citation type="journal article" date="2021" name="Proc. Natl. Acad. Sci. U.S.A.">
        <title>Global biogeography of chemosynthetic symbionts reveals both localized and globally distributed symbiont groups. .</title>
        <authorList>
            <person name="Osvatic J.T."/>
            <person name="Wilkins L.G.E."/>
            <person name="Leibrecht L."/>
            <person name="Leray M."/>
            <person name="Zauner S."/>
            <person name="Polzin J."/>
            <person name="Camacho Y."/>
            <person name="Gros O."/>
            <person name="van Gils J.A."/>
            <person name="Eisen J.A."/>
            <person name="Petersen J.M."/>
            <person name="Yuen B."/>
        </authorList>
    </citation>
    <scope>NUCLEOTIDE SEQUENCE</scope>
    <source>
        <strain evidence="3">MAGclacostrist055</strain>
    </source>
</reference>
<keyword evidence="1" id="KW-0812">Transmembrane</keyword>
<dbReference type="InterPro" id="IPR035897">
    <property type="entry name" value="Toll_tir_struct_dom_sf"/>
</dbReference>
<keyword evidence="3" id="KW-0675">Receptor</keyword>
<accession>A0A9E4TTI3</accession>
<dbReference type="AlphaFoldDB" id="A0A9E4TTI3"/>
<evidence type="ECO:0000259" key="2">
    <source>
        <dbReference type="Pfam" id="PF13676"/>
    </source>
</evidence>
<evidence type="ECO:0000256" key="1">
    <source>
        <dbReference type="SAM" id="Phobius"/>
    </source>
</evidence>
<organism evidence="3 4">
    <name type="scientific">Candidatus Thiodiazotropha taylori</name>
    <dbReference type="NCBI Taxonomy" id="2792791"/>
    <lineage>
        <taxon>Bacteria</taxon>
        <taxon>Pseudomonadati</taxon>
        <taxon>Pseudomonadota</taxon>
        <taxon>Gammaproteobacteria</taxon>
        <taxon>Chromatiales</taxon>
        <taxon>Sedimenticolaceae</taxon>
        <taxon>Candidatus Thiodiazotropha</taxon>
    </lineage>
</organism>
<dbReference type="GO" id="GO:0007165">
    <property type="term" value="P:signal transduction"/>
    <property type="evidence" value="ECO:0007669"/>
    <property type="project" value="InterPro"/>
</dbReference>
<evidence type="ECO:0000313" key="3">
    <source>
        <dbReference type="EMBL" id="MCG7978822.1"/>
    </source>
</evidence>
<feature type="domain" description="TIR" evidence="2">
    <location>
        <begin position="2"/>
        <end position="128"/>
    </location>
</feature>
<sequence>MSYRREDSADVTGRIHDRLVEHFGESAVFMDVDDIPLGVDFTRYIDEKVGQCEALLAVIGRDWLNATDEEGNRRLEQPGDYVRIELESALKRKIPVVPLLVRRASMPEADELPESIRDFAKRNGMQVRADPDFRTDCDRLIEGLERDRTGKRPIISTRNKRVVKKPTGRRKALIIGALGIAVVSALIGFYTWFASRPGPAPSIVEFQADPNRVEQGSTTTLKWVTKNTKKVSIQPNIGTVAVSGSKVIRPRENTTYTLVARGSDNRHVKQRLSIQVNSQPVATIPVSRLSVAENTIELGKSTTLSWRTRDATDVEIKPGIGSVEANGSIEISPGRNTTYTLTAKSPAGTATSTILVRVESTAPRTIITRPAIR</sequence>
<gene>
    <name evidence="3" type="ORF">JAY77_11885</name>
</gene>
<feature type="transmembrane region" description="Helical" evidence="1">
    <location>
        <begin position="172"/>
        <end position="193"/>
    </location>
</feature>
<proteinExistence type="predicted"/>
<protein>
    <submittedName>
        <fullName evidence="3">Toll/interleukin-1 receptor domain-containing protein</fullName>
    </submittedName>
</protein>
<dbReference type="InterPro" id="IPR000157">
    <property type="entry name" value="TIR_dom"/>
</dbReference>
<keyword evidence="1" id="KW-0472">Membrane</keyword>